<dbReference type="EMBL" id="UINC01013046">
    <property type="protein sequence ID" value="SVA56607.1"/>
    <property type="molecule type" value="Genomic_DNA"/>
</dbReference>
<evidence type="ECO:0000256" key="1">
    <source>
        <dbReference type="SAM" id="MobiDB-lite"/>
    </source>
</evidence>
<proteinExistence type="predicted"/>
<evidence type="ECO:0000313" key="2">
    <source>
        <dbReference type="EMBL" id="SVA56607.1"/>
    </source>
</evidence>
<dbReference type="AlphaFoldDB" id="A0A381WXH7"/>
<name>A0A381WXH7_9ZZZZ</name>
<feature type="region of interest" description="Disordered" evidence="1">
    <location>
        <begin position="62"/>
        <end position="103"/>
    </location>
</feature>
<protein>
    <submittedName>
        <fullName evidence="2">Uncharacterized protein</fullName>
    </submittedName>
</protein>
<sequence>MVQRTTTALIPEVEHNTAATVAECHHHWVIQPADGPVSTGACQICGECREFKNYVESATWGDSRIASKNSSASAGIESTSDDQDERDAEEELERVDEEDGAEV</sequence>
<feature type="compositionally biased region" description="Acidic residues" evidence="1">
    <location>
        <begin position="79"/>
        <end position="103"/>
    </location>
</feature>
<gene>
    <name evidence="2" type="ORF">METZ01_LOCUS109461</name>
</gene>
<organism evidence="2">
    <name type="scientific">marine metagenome</name>
    <dbReference type="NCBI Taxonomy" id="408172"/>
    <lineage>
        <taxon>unclassified sequences</taxon>
        <taxon>metagenomes</taxon>
        <taxon>ecological metagenomes</taxon>
    </lineage>
</organism>
<reference evidence="2" key="1">
    <citation type="submission" date="2018-05" db="EMBL/GenBank/DDBJ databases">
        <authorList>
            <person name="Lanie J.A."/>
            <person name="Ng W.-L."/>
            <person name="Kazmierczak K.M."/>
            <person name="Andrzejewski T.M."/>
            <person name="Davidsen T.M."/>
            <person name="Wayne K.J."/>
            <person name="Tettelin H."/>
            <person name="Glass J.I."/>
            <person name="Rusch D."/>
            <person name="Podicherti R."/>
            <person name="Tsui H.-C.T."/>
            <person name="Winkler M.E."/>
        </authorList>
    </citation>
    <scope>NUCLEOTIDE SEQUENCE</scope>
</reference>
<accession>A0A381WXH7</accession>
<feature type="compositionally biased region" description="Polar residues" evidence="1">
    <location>
        <begin position="66"/>
        <end position="78"/>
    </location>
</feature>